<sequence length="123" mass="13161">MNKIIGLGGLIVSLLLSSCSKDIAPGDYDVSEVGRLKKVASGTIISKRAVKFHSRDTANKKTEKAPGSEYIDGGRGYVYVIKLNSGSIVSVAQAEDLNLKVKQHVLVVYGKNTRVLPDNGTDN</sequence>
<protein>
    <recommendedName>
        <fullName evidence="5">Outer membrane lipoprotein</fullName>
    </recommendedName>
</protein>
<dbReference type="PROSITE" id="PS51257">
    <property type="entry name" value="PROKAR_LIPOPROTEIN"/>
    <property type="match status" value="1"/>
</dbReference>
<dbReference type="EMBL" id="LNYB01000021">
    <property type="protein sequence ID" value="KTD02864.1"/>
    <property type="molecule type" value="Genomic_DNA"/>
</dbReference>
<evidence type="ECO:0000313" key="2">
    <source>
        <dbReference type="EMBL" id="SPX59958.1"/>
    </source>
</evidence>
<proteinExistence type="predicted"/>
<evidence type="ECO:0000313" key="3">
    <source>
        <dbReference type="Proteomes" id="UP000054698"/>
    </source>
</evidence>
<dbReference type="PATRIC" id="fig|453.4.peg.763"/>
<dbReference type="Proteomes" id="UP000054698">
    <property type="component" value="Unassembled WGS sequence"/>
</dbReference>
<dbReference type="RefSeq" id="WP_058443927.1">
    <property type="nucleotide sequence ID" value="NZ_CAAAHT010000021.1"/>
</dbReference>
<reference evidence="2 4" key="2">
    <citation type="submission" date="2018-06" db="EMBL/GenBank/DDBJ databases">
        <authorList>
            <consortium name="Pathogen Informatics"/>
            <person name="Doyle S."/>
        </authorList>
    </citation>
    <scope>NUCLEOTIDE SEQUENCE [LARGE SCALE GENOMIC DNA]</scope>
    <source>
        <strain evidence="2 4">NCTC12022</strain>
    </source>
</reference>
<dbReference type="OrthoDB" id="5651190at2"/>
<dbReference type="AlphaFoldDB" id="A0A0W0U4M0"/>
<organism evidence="1 3">
    <name type="scientific">Legionella feeleii</name>
    <dbReference type="NCBI Taxonomy" id="453"/>
    <lineage>
        <taxon>Bacteria</taxon>
        <taxon>Pseudomonadati</taxon>
        <taxon>Pseudomonadota</taxon>
        <taxon>Gammaproteobacteria</taxon>
        <taxon>Legionellales</taxon>
        <taxon>Legionellaceae</taxon>
        <taxon>Legionella</taxon>
    </lineage>
</organism>
<keyword evidence="3" id="KW-1185">Reference proteome</keyword>
<evidence type="ECO:0000313" key="1">
    <source>
        <dbReference type="EMBL" id="KTD02864.1"/>
    </source>
</evidence>
<dbReference type="Proteomes" id="UP000251942">
    <property type="component" value="Unassembled WGS sequence"/>
</dbReference>
<dbReference type="EMBL" id="UASS01000004">
    <property type="protein sequence ID" value="SPX59958.1"/>
    <property type="molecule type" value="Genomic_DNA"/>
</dbReference>
<reference evidence="1 3" key="1">
    <citation type="submission" date="2015-11" db="EMBL/GenBank/DDBJ databases">
        <title>Genomic analysis of 38 Legionella species identifies large and diverse effector repertoires.</title>
        <authorList>
            <person name="Burstein D."/>
            <person name="Amaro F."/>
            <person name="Zusman T."/>
            <person name="Lifshitz Z."/>
            <person name="Cohen O."/>
            <person name="Gilbert J.A."/>
            <person name="Pupko T."/>
            <person name="Shuman H.A."/>
            <person name="Segal G."/>
        </authorList>
    </citation>
    <scope>NUCLEOTIDE SEQUENCE [LARGE SCALE GENOMIC DNA]</scope>
    <source>
        <strain evidence="1 3">WO-44C</strain>
    </source>
</reference>
<evidence type="ECO:0000313" key="4">
    <source>
        <dbReference type="Proteomes" id="UP000251942"/>
    </source>
</evidence>
<gene>
    <name evidence="1" type="ORF">Lfee_0702</name>
    <name evidence="2" type="ORF">NCTC12022_00669</name>
</gene>
<evidence type="ECO:0008006" key="5">
    <source>
        <dbReference type="Google" id="ProtNLM"/>
    </source>
</evidence>
<name>A0A0W0U4M0_9GAMM</name>
<accession>A0A0W0U4M0</accession>